<dbReference type="AlphaFoldDB" id="A0A1M5L8H8"/>
<dbReference type="Gene3D" id="1.10.357.10">
    <property type="entry name" value="Tetracycline Repressor, domain 2"/>
    <property type="match status" value="1"/>
</dbReference>
<evidence type="ECO:0000313" key="6">
    <source>
        <dbReference type="Proteomes" id="UP000184501"/>
    </source>
</evidence>
<dbReference type="RefSeq" id="WP_083960199.1">
    <property type="nucleotide sequence ID" value="NZ_FQVN01000011.1"/>
</dbReference>
<dbReference type="EMBL" id="FQVN01000011">
    <property type="protein sequence ID" value="SHG60713.1"/>
    <property type="molecule type" value="Genomic_DNA"/>
</dbReference>
<name>A0A1M5L8H8_STRHI</name>
<sequence>MSEREAVPPSTPSPRRRPARPGRAAPTPRAGRPPLVDRDAIIDAAIAVGFDRITSVAVAERLGVRQSTLYRHVATRDELVAAAVDRVVEKACWPVAGDDWRAYLLAAGDALWRLFAAHPGLAEEVMTARVPLTATVRRFDRMAVDLLGMGFDPHEAVLAVDLVWDLATEMAVSARRRAAGADPESWVDRLDPRLREPVRHALAGPREWFLRKLELAVDGCRLRVEAKATDEPEAG</sequence>
<proteinExistence type="predicted"/>
<feature type="compositionally biased region" description="Low complexity" evidence="3">
    <location>
        <begin position="21"/>
        <end position="34"/>
    </location>
</feature>
<dbReference type="Pfam" id="PF00440">
    <property type="entry name" value="TetR_N"/>
    <property type="match status" value="1"/>
</dbReference>
<evidence type="ECO:0000256" key="2">
    <source>
        <dbReference type="PROSITE-ProRule" id="PRU00335"/>
    </source>
</evidence>
<dbReference type="InterPro" id="IPR036271">
    <property type="entry name" value="Tet_transcr_reg_TetR-rel_C_sf"/>
</dbReference>
<accession>A0A1M5L8H8</accession>
<evidence type="ECO:0000256" key="3">
    <source>
        <dbReference type="SAM" id="MobiDB-lite"/>
    </source>
</evidence>
<evidence type="ECO:0000313" key="5">
    <source>
        <dbReference type="EMBL" id="SHG60713.1"/>
    </source>
</evidence>
<organism evidence="5 6">
    <name type="scientific">Streptoalloteichus hindustanus</name>
    <dbReference type="NCBI Taxonomy" id="2017"/>
    <lineage>
        <taxon>Bacteria</taxon>
        <taxon>Bacillati</taxon>
        <taxon>Actinomycetota</taxon>
        <taxon>Actinomycetes</taxon>
        <taxon>Pseudonocardiales</taxon>
        <taxon>Pseudonocardiaceae</taxon>
        <taxon>Streptoalloteichus</taxon>
    </lineage>
</organism>
<protein>
    <submittedName>
        <fullName evidence="5">Transcriptional regulator, TetR family</fullName>
    </submittedName>
</protein>
<feature type="DNA-binding region" description="H-T-H motif" evidence="2">
    <location>
        <begin position="54"/>
        <end position="73"/>
    </location>
</feature>
<dbReference type="Gene3D" id="1.10.10.60">
    <property type="entry name" value="Homeodomain-like"/>
    <property type="match status" value="1"/>
</dbReference>
<dbReference type="GO" id="GO:0003677">
    <property type="term" value="F:DNA binding"/>
    <property type="evidence" value="ECO:0007669"/>
    <property type="project" value="UniProtKB-UniRule"/>
</dbReference>
<dbReference type="STRING" id="2017.SAMN05444320_1115"/>
<dbReference type="SUPFAM" id="SSF48498">
    <property type="entry name" value="Tetracyclin repressor-like, C-terminal domain"/>
    <property type="match status" value="1"/>
</dbReference>
<keyword evidence="1 2" id="KW-0238">DNA-binding</keyword>
<keyword evidence="6" id="KW-1185">Reference proteome</keyword>
<dbReference type="InterPro" id="IPR001647">
    <property type="entry name" value="HTH_TetR"/>
</dbReference>
<dbReference type="OrthoDB" id="329481at2"/>
<dbReference type="InterPro" id="IPR009057">
    <property type="entry name" value="Homeodomain-like_sf"/>
</dbReference>
<gene>
    <name evidence="5" type="ORF">SAMN05444320_1115</name>
</gene>
<dbReference type="SUPFAM" id="SSF46689">
    <property type="entry name" value="Homeodomain-like"/>
    <property type="match status" value="1"/>
</dbReference>
<dbReference type="PROSITE" id="PS50977">
    <property type="entry name" value="HTH_TETR_2"/>
    <property type="match status" value="1"/>
</dbReference>
<dbReference type="Proteomes" id="UP000184501">
    <property type="component" value="Unassembled WGS sequence"/>
</dbReference>
<feature type="region of interest" description="Disordered" evidence="3">
    <location>
        <begin position="1"/>
        <end position="35"/>
    </location>
</feature>
<evidence type="ECO:0000256" key="1">
    <source>
        <dbReference type="ARBA" id="ARBA00023125"/>
    </source>
</evidence>
<reference evidence="5 6" key="1">
    <citation type="submission" date="2016-11" db="EMBL/GenBank/DDBJ databases">
        <authorList>
            <person name="Jaros S."/>
            <person name="Januszkiewicz K."/>
            <person name="Wedrychowicz H."/>
        </authorList>
    </citation>
    <scope>NUCLEOTIDE SEQUENCE [LARGE SCALE GENOMIC DNA]</scope>
    <source>
        <strain evidence="5 6">DSM 44523</strain>
    </source>
</reference>
<evidence type="ECO:0000259" key="4">
    <source>
        <dbReference type="PROSITE" id="PS50977"/>
    </source>
</evidence>
<feature type="domain" description="HTH tetR-type" evidence="4">
    <location>
        <begin position="31"/>
        <end position="91"/>
    </location>
</feature>